<name>A0ABR2VR29_9FUNG</name>
<dbReference type="EMBL" id="JASJQH010008156">
    <property type="protein sequence ID" value="KAK9694805.1"/>
    <property type="molecule type" value="Genomic_DNA"/>
</dbReference>
<comment type="subcellular location">
    <subcellularLocation>
        <location evidence="1">Mitochondrion membrane</location>
        <topology evidence="1">Multi-pass membrane protein</topology>
    </subcellularLocation>
</comment>
<evidence type="ECO:0000313" key="7">
    <source>
        <dbReference type="Proteomes" id="UP001479436"/>
    </source>
</evidence>
<keyword evidence="3" id="KW-1133">Transmembrane helix</keyword>
<evidence type="ECO:0000256" key="2">
    <source>
        <dbReference type="ARBA" id="ARBA00022692"/>
    </source>
</evidence>
<evidence type="ECO:0000256" key="5">
    <source>
        <dbReference type="ARBA" id="ARBA00023136"/>
    </source>
</evidence>
<dbReference type="Pfam" id="PF08637">
    <property type="entry name" value="NCA2"/>
    <property type="match status" value="1"/>
</dbReference>
<proteinExistence type="predicted"/>
<sequence>MPNNGFILETVKGQQNALESLLRSSEEVRNVLDLFEKESNTDLSEYSDSNAAETVKRLWDQVQDQRIGTSVTLIPLKTIFRSLEDTADIFEVKESRESSGLVHLKWAFLSQVAINVYAQLLETLVTVTLPLSKDIMYWEDCQSSRIYTSNYLIQTGPTRVYQVLRQLYSSVEKNPNVWLSLFPSWVKALPTRNTGVLQLANREITHKMTRLKIIRKYNAACLGLMTERGLDLKSSYQDFGTMEKNLCHFLKLVKALLRQASCFDFDTEVPDINEAISSVDDHVLELVDAHHSIREILHLLTTLEDRNHQAVVVYGRPNLVTRYWLPFSIGYTVLNITTSSLFTRQASIELWLRESQATARDFLFDWVFVPMKRIWDTIRHKEQRLTLMGPESLNSDFEVCVYPFCLRLNH</sequence>
<gene>
    <name evidence="6" type="primary">NCA2_2</name>
    <name evidence="6" type="ORF">K7432_013275</name>
</gene>
<evidence type="ECO:0000313" key="6">
    <source>
        <dbReference type="EMBL" id="KAK9694805.1"/>
    </source>
</evidence>
<keyword evidence="2" id="KW-0812">Transmembrane</keyword>
<reference evidence="6 7" key="1">
    <citation type="submission" date="2023-04" db="EMBL/GenBank/DDBJ databases">
        <title>Genome of Basidiobolus ranarum AG-B5.</title>
        <authorList>
            <person name="Stajich J.E."/>
            <person name="Carter-House D."/>
            <person name="Gryganskyi A."/>
        </authorList>
    </citation>
    <scope>NUCLEOTIDE SEQUENCE [LARGE SCALE GENOMIC DNA]</scope>
    <source>
        <strain evidence="6 7">AG-B5</strain>
    </source>
</reference>
<keyword evidence="5" id="KW-0472">Membrane</keyword>
<protein>
    <submittedName>
        <fullName evidence="6">Nuclear control of ATPase protein 2, variant 3</fullName>
    </submittedName>
</protein>
<dbReference type="PANTHER" id="PTHR28234">
    <property type="entry name" value="NUCLEAR CONTROL OF ATPASE PROTEIN 2"/>
    <property type="match status" value="1"/>
</dbReference>
<keyword evidence="7" id="KW-1185">Reference proteome</keyword>
<dbReference type="PANTHER" id="PTHR28234:SF1">
    <property type="entry name" value="NUCLEAR CONTROL OF ATPASE PROTEIN 2"/>
    <property type="match status" value="1"/>
</dbReference>
<dbReference type="InterPro" id="IPR013946">
    <property type="entry name" value="NCA2-like"/>
</dbReference>
<evidence type="ECO:0000256" key="1">
    <source>
        <dbReference type="ARBA" id="ARBA00004225"/>
    </source>
</evidence>
<organism evidence="6 7">
    <name type="scientific">Basidiobolus ranarum</name>
    <dbReference type="NCBI Taxonomy" id="34480"/>
    <lineage>
        <taxon>Eukaryota</taxon>
        <taxon>Fungi</taxon>
        <taxon>Fungi incertae sedis</taxon>
        <taxon>Zoopagomycota</taxon>
        <taxon>Entomophthoromycotina</taxon>
        <taxon>Basidiobolomycetes</taxon>
        <taxon>Basidiobolales</taxon>
        <taxon>Basidiobolaceae</taxon>
        <taxon>Basidiobolus</taxon>
    </lineage>
</organism>
<dbReference type="Proteomes" id="UP001479436">
    <property type="component" value="Unassembled WGS sequence"/>
</dbReference>
<evidence type="ECO:0000256" key="3">
    <source>
        <dbReference type="ARBA" id="ARBA00022989"/>
    </source>
</evidence>
<comment type="caution">
    <text evidence="6">The sequence shown here is derived from an EMBL/GenBank/DDBJ whole genome shotgun (WGS) entry which is preliminary data.</text>
</comment>
<accession>A0ABR2VR29</accession>
<evidence type="ECO:0000256" key="4">
    <source>
        <dbReference type="ARBA" id="ARBA00023128"/>
    </source>
</evidence>
<keyword evidence="4" id="KW-0496">Mitochondrion</keyword>